<organism evidence="2 3">
    <name type="scientific">Filifactor villosus</name>
    <dbReference type="NCBI Taxonomy" id="29374"/>
    <lineage>
        <taxon>Bacteria</taxon>
        <taxon>Bacillati</taxon>
        <taxon>Bacillota</taxon>
        <taxon>Clostridia</taxon>
        <taxon>Peptostreptococcales</taxon>
        <taxon>Filifactoraceae</taxon>
        <taxon>Filifactor</taxon>
    </lineage>
</organism>
<dbReference type="Pfam" id="PF02645">
    <property type="entry name" value="DegV"/>
    <property type="match status" value="1"/>
</dbReference>
<keyword evidence="3" id="KW-1185">Reference proteome</keyword>
<name>A0ABV9QSI8_9FIRM</name>
<dbReference type="Gene3D" id="3.30.1180.10">
    <property type="match status" value="1"/>
</dbReference>
<accession>A0ABV9QSI8</accession>
<dbReference type="Gene3D" id="3.40.50.10440">
    <property type="entry name" value="Dihydroxyacetone kinase, domain 1"/>
    <property type="match status" value="1"/>
</dbReference>
<dbReference type="Proteomes" id="UP001595916">
    <property type="component" value="Unassembled WGS sequence"/>
</dbReference>
<dbReference type="InterPro" id="IPR003797">
    <property type="entry name" value="DegV"/>
</dbReference>
<dbReference type="PANTHER" id="PTHR33434">
    <property type="entry name" value="DEGV DOMAIN-CONTAINING PROTEIN DR_1986-RELATED"/>
    <property type="match status" value="1"/>
</dbReference>
<dbReference type="SUPFAM" id="SSF82549">
    <property type="entry name" value="DAK1/DegV-like"/>
    <property type="match status" value="1"/>
</dbReference>
<dbReference type="NCBIfam" id="TIGR00762">
    <property type="entry name" value="DegV"/>
    <property type="match status" value="1"/>
</dbReference>
<dbReference type="EMBL" id="JBHSHL010000055">
    <property type="protein sequence ID" value="MFC4805611.1"/>
    <property type="molecule type" value="Genomic_DNA"/>
</dbReference>
<dbReference type="Gene3D" id="2.20.28.50">
    <property type="entry name" value="degv family protein"/>
    <property type="match status" value="1"/>
</dbReference>
<evidence type="ECO:0000313" key="3">
    <source>
        <dbReference type="Proteomes" id="UP001595916"/>
    </source>
</evidence>
<dbReference type="InterPro" id="IPR043168">
    <property type="entry name" value="DegV_C"/>
</dbReference>
<sequence length="280" mass="30332">MKKIIVDSGCDITNFHPAGKDVKFARAPLSIISGDREYLDTPDLDIKTMLDEVTSSSAKSSTACPSPNAFLDAYQGADEIYVVTITGGLSGSYSSAKLASEMFLAENPDAKIHVFDSLSAGPEMTLILYKISSLLSEGNDFETVIQKTSDYMKHTGLFFILNNVDTLVSSGRLPKIVGLASGILGISLLGRASTEGKLEPLHKYRGINKGAKIVLSSLQEEGFNGKHLIIAHNFNEDHANHIRKTVLEIYPSAKIELMLTSGLCSYYSGKQGMLIGFEKN</sequence>
<dbReference type="PROSITE" id="PS51482">
    <property type="entry name" value="DEGV"/>
    <property type="match status" value="1"/>
</dbReference>
<keyword evidence="1" id="KW-0446">Lipid-binding</keyword>
<dbReference type="InterPro" id="IPR050270">
    <property type="entry name" value="DegV_domain_contain"/>
</dbReference>
<proteinExistence type="predicted"/>
<comment type="caution">
    <text evidence="2">The sequence shown here is derived from an EMBL/GenBank/DDBJ whole genome shotgun (WGS) entry which is preliminary data.</text>
</comment>
<evidence type="ECO:0000256" key="1">
    <source>
        <dbReference type="ARBA" id="ARBA00023121"/>
    </source>
</evidence>
<dbReference type="PANTHER" id="PTHR33434:SF2">
    <property type="entry name" value="FATTY ACID-BINDING PROTEIN TM_1468"/>
    <property type="match status" value="1"/>
</dbReference>
<protein>
    <submittedName>
        <fullName evidence="2">DegV family protein</fullName>
    </submittedName>
</protein>
<evidence type="ECO:0000313" key="2">
    <source>
        <dbReference type="EMBL" id="MFC4805611.1"/>
    </source>
</evidence>
<dbReference type="RefSeq" id="WP_379789215.1">
    <property type="nucleotide sequence ID" value="NZ_JBHSHL010000055.1"/>
</dbReference>
<gene>
    <name evidence="2" type="ORF">ACFO4R_11105</name>
</gene>
<reference evidence="3" key="1">
    <citation type="journal article" date="2019" name="Int. J. Syst. Evol. Microbiol.">
        <title>The Global Catalogue of Microorganisms (GCM) 10K type strain sequencing project: providing services to taxonomists for standard genome sequencing and annotation.</title>
        <authorList>
            <consortium name="The Broad Institute Genomics Platform"/>
            <consortium name="The Broad Institute Genome Sequencing Center for Infectious Disease"/>
            <person name="Wu L."/>
            <person name="Ma J."/>
        </authorList>
    </citation>
    <scope>NUCLEOTIDE SEQUENCE [LARGE SCALE GENOMIC DNA]</scope>
    <source>
        <strain evidence="3">CCUG 46385</strain>
    </source>
</reference>